<accession>A0AAU8AI79</accession>
<protein>
    <submittedName>
        <fullName evidence="2">Uncharacterized protein</fullName>
    </submittedName>
</protein>
<feature type="region of interest" description="Disordered" evidence="1">
    <location>
        <begin position="1"/>
        <end position="22"/>
    </location>
</feature>
<organism evidence="2">
    <name type="scientific">Alloyangia sp. H15</name>
    <dbReference type="NCBI Taxonomy" id="3029062"/>
    <lineage>
        <taxon>Bacteria</taxon>
        <taxon>Pseudomonadati</taxon>
        <taxon>Pseudomonadota</taxon>
        <taxon>Alphaproteobacteria</taxon>
        <taxon>Rhodobacterales</taxon>
        <taxon>Roseobacteraceae</taxon>
        <taxon>Alloyangia</taxon>
    </lineage>
</organism>
<reference evidence="2" key="1">
    <citation type="submission" date="2023-02" db="EMBL/GenBank/DDBJ databases">
        <title>Description and genomic characterization of Salipiger bruguierae sp. nov., isolated from the sediment of mangrove plant Bruguiera sexangula.</title>
        <authorList>
            <person name="Long M."/>
        </authorList>
    </citation>
    <scope>NUCLEOTIDE SEQUENCE</scope>
    <source>
        <strain evidence="2">H15</strain>
    </source>
</reference>
<gene>
    <name evidence="2" type="ORF">PVT71_04230</name>
</gene>
<dbReference type="RefSeq" id="WP_353473251.1">
    <property type="nucleotide sequence ID" value="NZ_CP123384.1"/>
</dbReference>
<dbReference type="EMBL" id="CP123384">
    <property type="protein sequence ID" value="XCC94431.1"/>
    <property type="molecule type" value="Genomic_DNA"/>
</dbReference>
<proteinExistence type="predicted"/>
<dbReference type="AlphaFoldDB" id="A0AAU8AI79"/>
<sequence>MHIVIPAQKSAGKRSSEGNLRGRDFSRIPLMQPAGINYGVRDAEYLSGAFAALFSQPYSVREISA</sequence>
<evidence type="ECO:0000256" key="1">
    <source>
        <dbReference type="SAM" id="MobiDB-lite"/>
    </source>
</evidence>
<evidence type="ECO:0000313" key="2">
    <source>
        <dbReference type="EMBL" id="XCC94431.1"/>
    </source>
</evidence>
<name>A0AAU8AI79_9RHOB</name>